<evidence type="ECO:0000313" key="2">
    <source>
        <dbReference type="EMBL" id="KUM47262.1"/>
    </source>
</evidence>
<keyword evidence="1" id="KW-1133">Transmembrane helix</keyword>
<keyword evidence="1" id="KW-0472">Membrane</keyword>
<reference evidence="2" key="1">
    <citation type="journal article" date="2015" name="Genome Biol. Evol.">
        <title>Organellar Genomes of White Spruce (Picea glauca): Assembly and Annotation.</title>
        <authorList>
            <person name="Jackman S.D."/>
            <person name="Warren R.L."/>
            <person name="Gibb E.A."/>
            <person name="Vandervalk B.P."/>
            <person name="Mohamadi H."/>
            <person name="Chu J."/>
            <person name="Raymond A."/>
            <person name="Pleasance S."/>
            <person name="Coope R."/>
            <person name="Wildung M.R."/>
            <person name="Ritland C.E."/>
            <person name="Bousquet J."/>
            <person name="Jones S.J."/>
            <person name="Bohlmann J."/>
            <person name="Birol I."/>
        </authorList>
    </citation>
    <scope>NUCLEOTIDE SEQUENCE [LARGE SCALE GENOMIC DNA]</scope>
    <source>
        <tissue evidence="2">Flushing bud</tissue>
    </source>
</reference>
<dbReference type="EMBL" id="LKAM01000007">
    <property type="protein sequence ID" value="KUM47262.1"/>
    <property type="molecule type" value="Genomic_DNA"/>
</dbReference>
<accession>A0A101LXP5</accession>
<dbReference type="AlphaFoldDB" id="A0A101LXP5"/>
<name>A0A101LXP5_PICGL</name>
<feature type="transmembrane region" description="Helical" evidence="1">
    <location>
        <begin position="20"/>
        <end position="46"/>
    </location>
</feature>
<proteinExistence type="predicted"/>
<geneLocation type="mitochondrion" evidence="2"/>
<evidence type="ECO:0000256" key="1">
    <source>
        <dbReference type="SAM" id="Phobius"/>
    </source>
</evidence>
<sequence length="49" mass="4716">MYGTAPGVASIETAASLGSLYTAAIFASVYALVYAFVAGAGGSGALPTE</sequence>
<organism evidence="2">
    <name type="scientific">Picea glauca</name>
    <name type="common">White spruce</name>
    <name type="synonym">Pinus glauca</name>
    <dbReference type="NCBI Taxonomy" id="3330"/>
    <lineage>
        <taxon>Eukaryota</taxon>
        <taxon>Viridiplantae</taxon>
        <taxon>Streptophyta</taxon>
        <taxon>Embryophyta</taxon>
        <taxon>Tracheophyta</taxon>
        <taxon>Spermatophyta</taxon>
        <taxon>Pinopsida</taxon>
        <taxon>Pinidae</taxon>
        <taxon>Conifers I</taxon>
        <taxon>Pinales</taxon>
        <taxon>Pinaceae</taxon>
        <taxon>Picea</taxon>
    </lineage>
</organism>
<comment type="caution">
    <text evidence="2">The sequence shown here is derived from an EMBL/GenBank/DDBJ whole genome shotgun (WGS) entry which is preliminary data.</text>
</comment>
<protein>
    <submittedName>
        <fullName evidence="2">Uncharacterized protein</fullName>
    </submittedName>
</protein>
<gene>
    <name evidence="2" type="ORF">ABT39_MTgene5447</name>
</gene>
<keyword evidence="2" id="KW-0496">Mitochondrion</keyword>
<keyword evidence="1" id="KW-0812">Transmembrane</keyword>